<dbReference type="PANTHER" id="PTHR21600">
    <property type="entry name" value="MITOCHONDRIAL RNA PSEUDOURIDINE SYNTHASE"/>
    <property type="match status" value="1"/>
</dbReference>
<evidence type="ECO:0000256" key="4">
    <source>
        <dbReference type="PIRSR" id="PIRSR606225-1"/>
    </source>
</evidence>
<dbReference type="EMBL" id="PFFQ01000037">
    <property type="protein sequence ID" value="PIW16699.1"/>
    <property type="molecule type" value="Genomic_DNA"/>
</dbReference>
<dbReference type="Gene3D" id="3.30.2350.10">
    <property type="entry name" value="Pseudouridine synthase"/>
    <property type="match status" value="1"/>
</dbReference>
<dbReference type="InterPro" id="IPR050188">
    <property type="entry name" value="RluA_PseudoU_synthase"/>
</dbReference>
<dbReference type="InterPro" id="IPR036986">
    <property type="entry name" value="S4_RNA-bd_sf"/>
</dbReference>
<evidence type="ECO:0000256" key="6">
    <source>
        <dbReference type="RuleBase" id="RU362028"/>
    </source>
</evidence>
<dbReference type="SUPFAM" id="SSF55174">
    <property type="entry name" value="Alpha-L RNA-binding motif"/>
    <property type="match status" value="1"/>
</dbReference>
<evidence type="ECO:0000313" key="9">
    <source>
        <dbReference type="Proteomes" id="UP000231019"/>
    </source>
</evidence>
<feature type="domain" description="RNA-binding S4" evidence="7">
    <location>
        <begin position="13"/>
        <end position="71"/>
    </location>
</feature>
<dbReference type="NCBIfam" id="TIGR00005">
    <property type="entry name" value="rluA_subfam"/>
    <property type="match status" value="1"/>
</dbReference>
<dbReference type="InterPro" id="IPR020103">
    <property type="entry name" value="PsdUridine_synth_cat_dom_sf"/>
</dbReference>
<dbReference type="FunFam" id="3.30.2350.10:FF:000006">
    <property type="entry name" value="Pseudouridine synthase"/>
    <property type="match status" value="1"/>
</dbReference>
<dbReference type="SMART" id="SM00363">
    <property type="entry name" value="S4"/>
    <property type="match status" value="1"/>
</dbReference>
<dbReference type="PROSITE" id="PS50889">
    <property type="entry name" value="S4"/>
    <property type="match status" value="1"/>
</dbReference>
<dbReference type="InterPro" id="IPR006145">
    <property type="entry name" value="PsdUridine_synth_RsuA/RluA"/>
</dbReference>
<gene>
    <name evidence="8" type="ORF">COW36_13110</name>
</gene>
<comment type="similarity">
    <text evidence="1 6">Belongs to the pseudouridine synthase RluA family.</text>
</comment>
<feature type="active site" evidence="4">
    <location>
        <position position="137"/>
    </location>
</feature>
<evidence type="ECO:0000256" key="3">
    <source>
        <dbReference type="ARBA" id="ARBA00023235"/>
    </source>
</evidence>
<evidence type="ECO:0000256" key="1">
    <source>
        <dbReference type="ARBA" id="ARBA00010876"/>
    </source>
</evidence>
<dbReference type="SUPFAM" id="SSF55120">
    <property type="entry name" value="Pseudouridine synthase"/>
    <property type="match status" value="1"/>
</dbReference>
<evidence type="ECO:0000259" key="7">
    <source>
        <dbReference type="SMART" id="SM00363"/>
    </source>
</evidence>
<keyword evidence="2 5" id="KW-0694">RNA-binding</keyword>
<evidence type="ECO:0000313" key="8">
    <source>
        <dbReference type="EMBL" id="PIW16699.1"/>
    </source>
</evidence>
<comment type="function">
    <text evidence="6">Responsible for synthesis of pseudouridine from uracil.</text>
</comment>
<evidence type="ECO:0000256" key="2">
    <source>
        <dbReference type="ARBA" id="ARBA00022884"/>
    </source>
</evidence>
<dbReference type="PANTHER" id="PTHR21600:SF44">
    <property type="entry name" value="RIBOSOMAL LARGE SUBUNIT PSEUDOURIDINE SYNTHASE D"/>
    <property type="match status" value="1"/>
</dbReference>
<dbReference type="InterPro" id="IPR006224">
    <property type="entry name" value="PsdUridine_synth_RluA-like_CS"/>
</dbReference>
<keyword evidence="3 6" id="KW-0413">Isomerase</keyword>
<dbReference type="GO" id="GO:0000455">
    <property type="term" value="P:enzyme-directed rRNA pseudouridine synthesis"/>
    <property type="evidence" value="ECO:0007669"/>
    <property type="project" value="UniProtKB-ARBA"/>
</dbReference>
<dbReference type="Proteomes" id="UP000231019">
    <property type="component" value="Unassembled WGS sequence"/>
</dbReference>
<dbReference type="Pfam" id="PF00849">
    <property type="entry name" value="PseudoU_synth_2"/>
    <property type="match status" value="1"/>
</dbReference>
<accession>A0A2M7G4A5</accession>
<dbReference type="Pfam" id="PF01479">
    <property type="entry name" value="S4"/>
    <property type="match status" value="1"/>
</dbReference>
<dbReference type="GO" id="GO:0120159">
    <property type="term" value="F:rRNA pseudouridine synthase activity"/>
    <property type="evidence" value="ECO:0007669"/>
    <property type="project" value="UniProtKB-ARBA"/>
</dbReference>
<organism evidence="8 9">
    <name type="scientific">bacterium (Candidatus Blackallbacteria) CG17_big_fil_post_rev_8_21_14_2_50_48_46</name>
    <dbReference type="NCBI Taxonomy" id="2014261"/>
    <lineage>
        <taxon>Bacteria</taxon>
        <taxon>Candidatus Blackallbacteria</taxon>
    </lineage>
</organism>
<comment type="caution">
    <text evidence="8">The sequence shown here is derived from an EMBL/GenBank/DDBJ whole genome shotgun (WGS) entry which is preliminary data.</text>
</comment>
<dbReference type="GO" id="GO:0003723">
    <property type="term" value="F:RNA binding"/>
    <property type="evidence" value="ECO:0007669"/>
    <property type="project" value="UniProtKB-KW"/>
</dbReference>
<comment type="catalytic activity">
    <reaction evidence="6">
        <text>a uridine in RNA = a pseudouridine in RNA</text>
        <dbReference type="Rhea" id="RHEA:48348"/>
        <dbReference type="Rhea" id="RHEA-COMP:12068"/>
        <dbReference type="Rhea" id="RHEA-COMP:12069"/>
        <dbReference type="ChEBI" id="CHEBI:65314"/>
        <dbReference type="ChEBI" id="CHEBI:65315"/>
    </reaction>
</comment>
<evidence type="ECO:0000256" key="5">
    <source>
        <dbReference type="PROSITE-ProRule" id="PRU00182"/>
    </source>
</evidence>
<dbReference type="Gene3D" id="3.10.290.10">
    <property type="entry name" value="RNA-binding S4 domain"/>
    <property type="match status" value="1"/>
</dbReference>
<reference evidence="8 9" key="1">
    <citation type="submission" date="2017-09" db="EMBL/GenBank/DDBJ databases">
        <title>Depth-based differentiation of microbial function through sediment-hosted aquifers and enrichment of novel symbionts in the deep terrestrial subsurface.</title>
        <authorList>
            <person name="Probst A.J."/>
            <person name="Ladd B."/>
            <person name="Jarett J.K."/>
            <person name="Geller-Mcgrath D.E."/>
            <person name="Sieber C.M."/>
            <person name="Emerson J.B."/>
            <person name="Anantharaman K."/>
            <person name="Thomas B.C."/>
            <person name="Malmstrom R."/>
            <person name="Stieglmeier M."/>
            <person name="Klingl A."/>
            <person name="Woyke T."/>
            <person name="Ryan C.M."/>
            <person name="Banfield J.F."/>
        </authorList>
    </citation>
    <scope>NUCLEOTIDE SEQUENCE [LARGE SCALE GENOMIC DNA]</scope>
    <source>
        <strain evidence="8">CG17_big_fil_post_rev_8_21_14_2_50_48_46</strain>
    </source>
</reference>
<dbReference type="PROSITE" id="PS01129">
    <property type="entry name" value="PSI_RLU"/>
    <property type="match status" value="1"/>
</dbReference>
<protein>
    <recommendedName>
        <fullName evidence="6">Pseudouridine synthase</fullName>
        <ecNumber evidence="6">5.4.99.-</ecNumber>
    </recommendedName>
</protein>
<sequence length="307" mass="35069">MPQFTIPAEWHKTRLDQVLIQLLPELSRAYCKKLVQQGQIQLNAQVVSKAGQILREGDLLQWELPELQPLEIQAEAMDLDIVYEDPHLLVINKPVGLVVHPGAGNPSGTLVNALLHHCTDLSGIGGVERPGIVHRLDKETSGLLVVAKHDQAHRHLSEQLQRRDMKRIYWALAELAFAEQSGEIEAPIDRHPVERQKMAIVEDGRFARTHWTVLEHFTGYTLLELSLDTGRTHQIRVHLKHIHHPLVGDPVYGSSRKHAFKVSRPLLHARFLRFFHPVSGEFLEFEAPLPQDFERILTILRERTHKS</sequence>
<dbReference type="CDD" id="cd02869">
    <property type="entry name" value="PseudoU_synth_RluA_like"/>
    <property type="match status" value="1"/>
</dbReference>
<proteinExistence type="inferred from homology"/>
<dbReference type="EC" id="5.4.99.-" evidence="6"/>
<name>A0A2M7G4A5_9BACT</name>
<dbReference type="InterPro" id="IPR006225">
    <property type="entry name" value="PsdUridine_synth_RluC/D"/>
</dbReference>
<dbReference type="AlphaFoldDB" id="A0A2M7G4A5"/>
<dbReference type="CDD" id="cd00165">
    <property type="entry name" value="S4"/>
    <property type="match status" value="1"/>
</dbReference>
<dbReference type="InterPro" id="IPR002942">
    <property type="entry name" value="S4_RNA-bd"/>
</dbReference>